<evidence type="ECO:0000313" key="2">
    <source>
        <dbReference type="EMBL" id="OOM11989.1"/>
    </source>
</evidence>
<organism evidence="2 3">
    <name type="scientific">Clostridium saccharobutylicum</name>
    <dbReference type="NCBI Taxonomy" id="169679"/>
    <lineage>
        <taxon>Bacteria</taxon>
        <taxon>Bacillati</taxon>
        <taxon>Bacillota</taxon>
        <taxon>Clostridia</taxon>
        <taxon>Eubacteriales</taxon>
        <taxon>Clostridiaceae</taxon>
        <taxon>Clostridium</taxon>
    </lineage>
</organism>
<reference evidence="2 3" key="1">
    <citation type="submission" date="2016-05" db="EMBL/GenBank/DDBJ databases">
        <title>Microbial solvent formation.</title>
        <authorList>
            <person name="Poehlein A."/>
            <person name="Montoya Solano J.D."/>
            <person name="Flitsch S."/>
            <person name="Krabben P."/>
            <person name="Duerre P."/>
            <person name="Daniel R."/>
        </authorList>
    </citation>
    <scope>NUCLEOTIDE SEQUENCE [LARGE SCALE GENOMIC DNA]</scope>
    <source>
        <strain evidence="2 3">L1-8</strain>
    </source>
</reference>
<gene>
    <name evidence="2" type="ORF">CLOSAC_24220</name>
</gene>
<name>A0A1S8N646_CLOSA</name>
<keyword evidence="1" id="KW-0472">Membrane</keyword>
<evidence type="ECO:0000256" key="1">
    <source>
        <dbReference type="SAM" id="Phobius"/>
    </source>
</evidence>
<dbReference type="Proteomes" id="UP000191154">
    <property type="component" value="Unassembled WGS sequence"/>
</dbReference>
<comment type="caution">
    <text evidence="2">The sequence shown here is derived from an EMBL/GenBank/DDBJ whole genome shotgun (WGS) entry which is preliminary data.</text>
</comment>
<protein>
    <submittedName>
        <fullName evidence="2">Uncharacterized protein</fullName>
    </submittedName>
</protein>
<proteinExistence type="predicted"/>
<keyword evidence="1" id="KW-0812">Transmembrane</keyword>
<evidence type="ECO:0000313" key="3">
    <source>
        <dbReference type="Proteomes" id="UP000191154"/>
    </source>
</evidence>
<dbReference type="RefSeq" id="WP_077865649.1">
    <property type="nucleotide sequence ID" value="NZ_LZYZ01000004.1"/>
</dbReference>
<dbReference type="EMBL" id="LZYZ01000004">
    <property type="protein sequence ID" value="OOM11989.1"/>
    <property type="molecule type" value="Genomic_DNA"/>
</dbReference>
<dbReference type="AlphaFoldDB" id="A0A1S8N646"/>
<feature type="transmembrane region" description="Helical" evidence="1">
    <location>
        <begin position="6"/>
        <end position="25"/>
    </location>
</feature>
<accession>A0A1S8N646</accession>
<keyword evidence="1" id="KW-1133">Transmembrane helix</keyword>
<sequence>MKKVFIFIVVMVALLLNVYLIFYWYPEEKNSNKEEISKETVSYTQSIYKVDKNDILKQLQTEDKKNFESILGKLSAFDLGKIKEYIQDSDEQKGIKNIFVLLKKRLTNEDYEKIKEISSKFLDMNAVDQLLENNYV</sequence>